<reference evidence="1 2" key="2">
    <citation type="journal article" date="2017" name="Nature">
        <title>The Apostasia genome and the evolution of orchids.</title>
        <authorList>
            <person name="Zhang G.Q."/>
            <person name="Liu K.W."/>
            <person name="Li Z."/>
            <person name="Lohaus R."/>
            <person name="Hsiao Y.Y."/>
            <person name="Niu S.C."/>
            <person name="Wang J.Y."/>
            <person name="Lin Y.C."/>
            <person name="Xu Q."/>
            <person name="Chen L.J."/>
            <person name="Yoshida K."/>
            <person name="Fujiwara S."/>
            <person name="Wang Z.W."/>
            <person name="Zhang Y.Q."/>
            <person name="Mitsuda N."/>
            <person name="Wang M."/>
            <person name="Liu G.H."/>
            <person name="Pecoraro L."/>
            <person name="Huang H.X."/>
            <person name="Xiao X.J."/>
            <person name="Lin M."/>
            <person name="Wu X.Y."/>
            <person name="Wu W.L."/>
            <person name="Chen Y.Y."/>
            <person name="Chang S.B."/>
            <person name="Sakamoto S."/>
            <person name="Ohme-Takagi M."/>
            <person name="Yagi M."/>
            <person name="Zeng S.J."/>
            <person name="Shen C.Y."/>
            <person name="Yeh C.M."/>
            <person name="Luo Y.B."/>
            <person name="Tsai W.C."/>
            <person name="Van de Peer Y."/>
            <person name="Liu Z.J."/>
        </authorList>
    </citation>
    <scope>NUCLEOTIDE SEQUENCE [LARGE SCALE GENOMIC DNA]</scope>
    <source>
        <tissue evidence="1">The whole plant</tissue>
    </source>
</reference>
<protein>
    <submittedName>
        <fullName evidence="1">Uncharacterized protein</fullName>
    </submittedName>
</protein>
<dbReference type="EMBL" id="KZ501824">
    <property type="protein sequence ID" value="PKU88107.1"/>
    <property type="molecule type" value="Genomic_DNA"/>
</dbReference>
<dbReference type="AlphaFoldDB" id="A0A2I0XJL6"/>
<evidence type="ECO:0000313" key="1">
    <source>
        <dbReference type="EMBL" id="PKU88107.1"/>
    </source>
</evidence>
<evidence type="ECO:0000313" key="2">
    <source>
        <dbReference type="Proteomes" id="UP000233837"/>
    </source>
</evidence>
<reference evidence="1 2" key="1">
    <citation type="journal article" date="2016" name="Sci. Rep.">
        <title>The Dendrobium catenatum Lindl. genome sequence provides insights into polysaccharide synthase, floral development and adaptive evolution.</title>
        <authorList>
            <person name="Zhang G.Q."/>
            <person name="Xu Q."/>
            <person name="Bian C."/>
            <person name="Tsai W.C."/>
            <person name="Yeh C.M."/>
            <person name="Liu K.W."/>
            <person name="Yoshida K."/>
            <person name="Zhang L.S."/>
            <person name="Chang S.B."/>
            <person name="Chen F."/>
            <person name="Shi Y."/>
            <person name="Su Y.Y."/>
            <person name="Zhang Y.Q."/>
            <person name="Chen L.J."/>
            <person name="Yin Y."/>
            <person name="Lin M."/>
            <person name="Huang H."/>
            <person name="Deng H."/>
            <person name="Wang Z.W."/>
            <person name="Zhu S.L."/>
            <person name="Zhao X."/>
            <person name="Deng C."/>
            <person name="Niu S.C."/>
            <person name="Huang J."/>
            <person name="Wang M."/>
            <person name="Liu G.H."/>
            <person name="Yang H.J."/>
            <person name="Xiao X.J."/>
            <person name="Hsiao Y.Y."/>
            <person name="Wu W.L."/>
            <person name="Chen Y.Y."/>
            <person name="Mitsuda N."/>
            <person name="Ohme-Takagi M."/>
            <person name="Luo Y.B."/>
            <person name="Van de Peer Y."/>
            <person name="Liu Z.J."/>
        </authorList>
    </citation>
    <scope>NUCLEOTIDE SEQUENCE [LARGE SCALE GENOMIC DNA]</scope>
    <source>
        <tissue evidence="1">The whole plant</tissue>
    </source>
</reference>
<gene>
    <name evidence="1" type="ORF">MA16_Dca020078</name>
</gene>
<dbReference type="Proteomes" id="UP000233837">
    <property type="component" value="Unassembled WGS sequence"/>
</dbReference>
<keyword evidence="2" id="KW-1185">Reference proteome</keyword>
<proteinExistence type="predicted"/>
<organism evidence="1 2">
    <name type="scientific">Dendrobium catenatum</name>
    <dbReference type="NCBI Taxonomy" id="906689"/>
    <lineage>
        <taxon>Eukaryota</taxon>
        <taxon>Viridiplantae</taxon>
        <taxon>Streptophyta</taxon>
        <taxon>Embryophyta</taxon>
        <taxon>Tracheophyta</taxon>
        <taxon>Spermatophyta</taxon>
        <taxon>Magnoliopsida</taxon>
        <taxon>Liliopsida</taxon>
        <taxon>Asparagales</taxon>
        <taxon>Orchidaceae</taxon>
        <taxon>Epidendroideae</taxon>
        <taxon>Malaxideae</taxon>
        <taxon>Dendrobiinae</taxon>
        <taxon>Dendrobium</taxon>
    </lineage>
</organism>
<name>A0A2I0XJL6_9ASPA</name>
<sequence length="68" mass="7485">MELHFAHFCQGNRLSPLSRVSSANTVEKKKNHIGEQCHANIGVALFTGKQIAEDWCSAGAIERSHSHV</sequence>
<accession>A0A2I0XJL6</accession>